<dbReference type="SUPFAM" id="SSF48452">
    <property type="entry name" value="TPR-like"/>
    <property type="match status" value="1"/>
</dbReference>
<sequence>MTTDIFEMPNPRNTEESALPSRGSSFCSIESIFAARQLRSTVKEKVARQEYETAIALLNRLIVCYPDSAVDYNNRGLMYFYLGQFLRALQDYDRAIALNDRLDNAYNNRANCHAVQGNFVAALTDYEIALDLNPTNLRALINQGITFRELGIYDLAIGNFEIALILGQKFQGRIYAERGYTYYLRGDWNCAMGDYCRALEHLPSSDRYRQKVEKWLNELLSLMDS</sequence>
<evidence type="ECO:0000313" key="5">
    <source>
        <dbReference type="Proteomes" id="UP000186868"/>
    </source>
</evidence>
<dbReference type="Proteomes" id="UP000186868">
    <property type="component" value="Unassembled WGS sequence"/>
</dbReference>
<evidence type="ECO:0000256" key="1">
    <source>
        <dbReference type="ARBA" id="ARBA00022737"/>
    </source>
</evidence>
<dbReference type="EMBL" id="MRCB01000030">
    <property type="protein sequence ID" value="OKH20458.1"/>
    <property type="molecule type" value="Genomic_DNA"/>
</dbReference>
<accession>A0A1U7HA93</accession>
<dbReference type="InterPro" id="IPR050498">
    <property type="entry name" value="Ycf3"/>
</dbReference>
<protein>
    <submittedName>
        <fullName evidence="4">Uncharacterized protein</fullName>
    </submittedName>
</protein>
<evidence type="ECO:0000313" key="4">
    <source>
        <dbReference type="EMBL" id="OKH20458.1"/>
    </source>
</evidence>
<name>A0A1U7HA93_9CYAN</name>
<feature type="repeat" description="TPR" evidence="3">
    <location>
        <begin position="103"/>
        <end position="136"/>
    </location>
</feature>
<dbReference type="Pfam" id="PF00515">
    <property type="entry name" value="TPR_1"/>
    <property type="match status" value="1"/>
</dbReference>
<dbReference type="PROSITE" id="PS50005">
    <property type="entry name" value="TPR"/>
    <property type="match status" value="3"/>
</dbReference>
<organism evidence="4 5">
    <name type="scientific">Hydrococcus rivularis NIES-593</name>
    <dbReference type="NCBI Taxonomy" id="1921803"/>
    <lineage>
        <taxon>Bacteria</taxon>
        <taxon>Bacillati</taxon>
        <taxon>Cyanobacteriota</taxon>
        <taxon>Cyanophyceae</taxon>
        <taxon>Pleurocapsales</taxon>
        <taxon>Hydrococcaceae</taxon>
        <taxon>Hydrococcus</taxon>
    </lineage>
</organism>
<comment type="caution">
    <text evidence="4">The sequence shown here is derived from an EMBL/GenBank/DDBJ whole genome shotgun (WGS) entry which is preliminary data.</text>
</comment>
<feature type="repeat" description="TPR" evidence="3">
    <location>
        <begin position="172"/>
        <end position="205"/>
    </location>
</feature>
<dbReference type="PANTHER" id="PTHR44858:SF1">
    <property type="entry name" value="UDP-N-ACETYLGLUCOSAMINE--PEPTIDE N-ACETYLGLUCOSAMINYLTRANSFERASE SPINDLY-RELATED"/>
    <property type="match status" value="1"/>
</dbReference>
<keyword evidence="5" id="KW-1185">Reference proteome</keyword>
<gene>
    <name evidence="4" type="ORF">NIES593_18960</name>
</gene>
<dbReference type="STRING" id="1921803.NIES593_18960"/>
<feature type="repeat" description="TPR" evidence="3">
    <location>
        <begin position="69"/>
        <end position="102"/>
    </location>
</feature>
<dbReference type="Pfam" id="PF13371">
    <property type="entry name" value="TPR_9"/>
    <property type="match status" value="1"/>
</dbReference>
<dbReference type="AlphaFoldDB" id="A0A1U7HA93"/>
<dbReference type="SMART" id="SM00028">
    <property type="entry name" value="TPR"/>
    <property type="match status" value="4"/>
</dbReference>
<keyword evidence="2 3" id="KW-0802">TPR repeat</keyword>
<reference evidence="4 5" key="1">
    <citation type="submission" date="2016-11" db="EMBL/GenBank/DDBJ databases">
        <title>Draft Genome Sequences of Nine Cyanobacterial Strains from Diverse Habitats.</title>
        <authorList>
            <person name="Zhu T."/>
            <person name="Hou S."/>
            <person name="Lu X."/>
            <person name="Hess W.R."/>
        </authorList>
    </citation>
    <scope>NUCLEOTIDE SEQUENCE [LARGE SCALE GENOMIC DNA]</scope>
    <source>
        <strain evidence="4 5">NIES-593</strain>
    </source>
</reference>
<evidence type="ECO:0000256" key="2">
    <source>
        <dbReference type="ARBA" id="ARBA00022803"/>
    </source>
</evidence>
<keyword evidence="1" id="KW-0677">Repeat</keyword>
<evidence type="ECO:0000256" key="3">
    <source>
        <dbReference type="PROSITE-ProRule" id="PRU00339"/>
    </source>
</evidence>
<dbReference type="InterPro" id="IPR011990">
    <property type="entry name" value="TPR-like_helical_dom_sf"/>
</dbReference>
<dbReference type="OrthoDB" id="508486at2"/>
<dbReference type="PANTHER" id="PTHR44858">
    <property type="entry name" value="TETRATRICOPEPTIDE REPEAT PROTEIN 6"/>
    <property type="match status" value="1"/>
</dbReference>
<dbReference type="Gene3D" id="1.25.40.10">
    <property type="entry name" value="Tetratricopeptide repeat domain"/>
    <property type="match status" value="1"/>
</dbReference>
<dbReference type="RefSeq" id="WP_073601073.1">
    <property type="nucleotide sequence ID" value="NZ_MRCB01000030.1"/>
</dbReference>
<proteinExistence type="predicted"/>
<dbReference type="InterPro" id="IPR019734">
    <property type="entry name" value="TPR_rpt"/>
</dbReference>